<organism evidence="2 3">
    <name type="scientific">Ficus carica</name>
    <name type="common">Common fig</name>
    <dbReference type="NCBI Taxonomy" id="3494"/>
    <lineage>
        <taxon>Eukaryota</taxon>
        <taxon>Viridiplantae</taxon>
        <taxon>Streptophyta</taxon>
        <taxon>Embryophyta</taxon>
        <taxon>Tracheophyta</taxon>
        <taxon>Spermatophyta</taxon>
        <taxon>Magnoliopsida</taxon>
        <taxon>eudicotyledons</taxon>
        <taxon>Gunneridae</taxon>
        <taxon>Pentapetalae</taxon>
        <taxon>rosids</taxon>
        <taxon>fabids</taxon>
        <taxon>Rosales</taxon>
        <taxon>Moraceae</taxon>
        <taxon>Ficeae</taxon>
        <taxon>Ficus</taxon>
    </lineage>
</organism>
<evidence type="ECO:0000313" key="2">
    <source>
        <dbReference type="EMBL" id="GMN51144.1"/>
    </source>
</evidence>
<accession>A0AA88DJK5</accession>
<dbReference type="Proteomes" id="UP001187192">
    <property type="component" value="Unassembled WGS sequence"/>
</dbReference>
<feature type="region of interest" description="Disordered" evidence="1">
    <location>
        <begin position="59"/>
        <end position="125"/>
    </location>
</feature>
<evidence type="ECO:0000313" key="3">
    <source>
        <dbReference type="Proteomes" id="UP001187192"/>
    </source>
</evidence>
<feature type="compositionally biased region" description="Gly residues" evidence="1">
    <location>
        <begin position="113"/>
        <end position="125"/>
    </location>
</feature>
<keyword evidence="3" id="KW-1185">Reference proteome</keyword>
<gene>
    <name evidence="2" type="ORF">TIFTF001_020292</name>
</gene>
<evidence type="ECO:0000256" key="1">
    <source>
        <dbReference type="SAM" id="MobiDB-lite"/>
    </source>
</evidence>
<reference evidence="2" key="1">
    <citation type="submission" date="2023-07" db="EMBL/GenBank/DDBJ databases">
        <title>draft genome sequence of fig (Ficus carica).</title>
        <authorList>
            <person name="Takahashi T."/>
            <person name="Nishimura K."/>
        </authorList>
    </citation>
    <scope>NUCLEOTIDE SEQUENCE</scope>
</reference>
<comment type="caution">
    <text evidence="2">The sequence shown here is derived from an EMBL/GenBank/DDBJ whole genome shotgun (WGS) entry which is preliminary data.</text>
</comment>
<sequence length="125" mass="13416">MDPIVHYLTESELPENREKARRVKNTSARQLLWFPDHGVRSHDRAPTRIGCARAGSKTSAFADNSYGSRTTELGPTTGHQPELDVPEQDPRLNNHDPTMVGVGSILGSPKATRGGGGGGGESNNI</sequence>
<feature type="compositionally biased region" description="Polar residues" evidence="1">
    <location>
        <begin position="59"/>
        <end position="79"/>
    </location>
</feature>
<proteinExistence type="predicted"/>
<protein>
    <submittedName>
        <fullName evidence="2">Uncharacterized protein</fullName>
    </submittedName>
</protein>
<dbReference type="AlphaFoldDB" id="A0AA88DJK5"/>
<dbReference type="EMBL" id="BTGU01000036">
    <property type="protein sequence ID" value="GMN51144.1"/>
    <property type="molecule type" value="Genomic_DNA"/>
</dbReference>
<feature type="region of interest" description="Disordered" evidence="1">
    <location>
        <begin position="1"/>
        <end position="20"/>
    </location>
</feature>
<name>A0AA88DJK5_FICCA</name>